<comment type="similarity">
    <text evidence="10">Belongs to the PlsX family.</text>
</comment>
<dbReference type="Gene3D" id="3.40.718.10">
    <property type="entry name" value="Isopropylmalate Dehydrogenase"/>
    <property type="match status" value="1"/>
</dbReference>
<dbReference type="PANTHER" id="PTHR30100:SF1">
    <property type="entry name" value="PHOSPHATE ACYLTRANSFERASE"/>
    <property type="match status" value="1"/>
</dbReference>
<evidence type="ECO:0000313" key="11">
    <source>
        <dbReference type="EMBL" id="WEK56233.1"/>
    </source>
</evidence>
<keyword evidence="12" id="KW-1185">Reference proteome</keyword>
<gene>
    <name evidence="10 11" type="primary">plsX</name>
    <name evidence="11" type="ORF">P0Y55_09365</name>
</gene>
<dbReference type="GO" id="GO:0043811">
    <property type="term" value="F:phosphate:acyl-[acyl carrier protein] acyltransferase activity"/>
    <property type="evidence" value="ECO:0007669"/>
    <property type="project" value="UniProtKB-UniRule"/>
</dbReference>
<dbReference type="Pfam" id="PF02504">
    <property type="entry name" value="FA_synthesis"/>
    <property type="match status" value="1"/>
</dbReference>
<evidence type="ECO:0000256" key="8">
    <source>
        <dbReference type="ARBA" id="ARBA00024069"/>
    </source>
</evidence>
<evidence type="ECO:0000256" key="7">
    <source>
        <dbReference type="ARBA" id="ARBA00023264"/>
    </source>
</evidence>
<comment type="catalytic activity">
    <reaction evidence="1 10">
        <text>a fatty acyl-[ACP] + phosphate = an acyl phosphate + holo-[ACP]</text>
        <dbReference type="Rhea" id="RHEA:42292"/>
        <dbReference type="Rhea" id="RHEA-COMP:9685"/>
        <dbReference type="Rhea" id="RHEA-COMP:14125"/>
        <dbReference type="ChEBI" id="CHEBI:43474"/>
        <dbReference type="ChEBI" id="CHEBI:59918"/>
        <dbReference type="ChEBI" id="CHEBI:64479"/>
        <dbReference type="ChEBI" id="CHEBI:138651"/>
        <dbReference type="EC" id="2.3.1.274"/>
    </reaction>
</comment>
<comment type="function">
    <text evidence="10">Catalyzes the reversible formation of acyl-phosphate (acyl-PO(4)) from acyl-[acyl-carrier-protein] (acyl-ACP). This enzyme utilizes acyl-ACP as fatty acyl donor, but not acyl-CoA.</text>
</comment>
<protein>
    <recommendedName>
        <fullName evidence="8 10">Phosphate acyltransferase</fullName>
        <ecNumber evidence="8 10">2.3.1.274</ecNumber>
    </recommendedName>
    <alternativeName>
        <fullName evidence="10">Acyl-ACP phosphotransacylase</fullName>
    </alternativeName>
    <alternativeName>
        <fullName evidence="10">Acyl-[acyl-carrier-protein]--phosphate acyltransferase</fullName>
    </alternativeName>
    <alternativeName>
        <fullName evidence="10">Phosphate-acyl-ACP acyltransferase</fullName>
    </alternativeName>
</protein>
<comment type="subunit">
    <text evidence="9 10">Homodimer. Probably interacts with PlsY.</text>
</comment>
<accession>A0AA95EZ85</accession>
<evidence type="ECO:0000256" key="1">
    <source>
        <dbReference type="ARBA" id="ARBA00001232"/>
    </source>
</evidence>
<dbReference type="GO" id="GO:0008654">
    <property type="term" value="P:phospholipid biosynthetic process"/>
    <property type="evidence" value="ECO:0007669"/>
    <property type="project" value="UniProtKB-KW"/>
</dbReference>
<evidence type="ECO:0000256" key="4">
    <source>
        <dbReference type="ARBA" id="ARBA00022679"/>
    </source>
</evidence>
<evidence type="ECO:0000256" key="3">
    <source>
        <dbReference type="ARBA" id="ARBA00022516"/>
    </source>
</evidence>
<keyword evidence="4 10" id="KW-0808">Transferase</keyword>
<keyword evidence="6 10" id="KW-0594">Phospholipid biosynthesis</keyword>
<evidence type="ECO:0000256" key="9">
    <source>
        <dbReference type="ARBA" id="ARBA00046608"/>
    </source>
</evidence>
<dbReference type="AlphaFoldDB" id="A0AA95EZ85"/>
<evidence type="ECO:0000256" key="5">
    <source>
        <dbReference type="ARBA" id="ARBA00023098"/>
    </source>
</evidence>
<keyword evidence="11" id="KW-0012">Acyltransferase</keyword>
<dbReference type="Proteomes" id="UP001178662">
    <property type="component" value="Chromosome"/>
</dbReference>
<dbReference type="HAMAP" id="MF_00019">
    <property type="entry name" value="PlsX"/>
    <property type="match status" value="1"/>
</dbReference>
<dbReference type="SUPFAM" id="SSF53659">
    <property type="entry name" value="Isocitrate/Isopropylmalate dehydrogenase-like"/>
    <property type="match status" value="1"/>
</dbReference>
<dbReference type="EC" id="2.3.1.274" evidence="8 10"/>
<comment type="subcellular location">
    <subcellularLocation>
        <location evidence="10">Cytoplasm</location>
    </subcellularLocation>
    <text evidence="10">Associated with the membrane possibly through PlsY.</text>
</comment>
<dbReference type="PIRSF" id="PIRSF002465">
    <property type="entry name" value="Phsphlp_syn_PlsX"/>
    <property type="match status" value="1"/>
</dbReference>
<evidence type="ECO:0000256" key="10">
    <source>
        <dbReference type="HAMAP-Rule" id="MF_00019"/>
    </source>
</evidence>
<keyword evidence="5 10" id="KW-0443">Lipid metabolism</keyword>
<sequence length="330" mass="35135">MRIAIDAMGGDHAPHAQVRSALAAAADWPDTQLILVGNQEVLSPLLGTEPPANISIVHADEVIGSDDEPVRAVRRKTNSSMVVAGRMVKEGNADAMISAGNTGALMAVGLLVVGRLPGIDRPGLAPMFPTLDNVGVLALDMGANMDAKPEHLVQYAMMGSIYREKVHGLRNPSVGLLNVGTEAAKGNELTKEAFDLLQQAPIHFVGNIEARDVLEHKCDVIVCDGFSGNIMLKSIEGAASAIFKLLKEELMSSWSSKLAAAVMKPGFRKVKKRMDYNEYNGAPLLGVNGLVVKGHGSSDENAMKTAIRHTRAAIDNGLITALAEEFSRKE</sequence>
<dbReference type="InterPro" id="IPR003664">
    <property type="entry name" value="FA_synthesis"/>
</dbReference>
<dbReference type="GO" id="GO:0005737">
    <property type="term" value="C:cytoplasm"/>
    <property type="evidence" value="ECO:0007669"/>
    <property type="project" value="UniProtKB-SubCell"/>
</dbReference>
<keyword evidence="2 10" id="KW-0963">Cytoplasm</keyword>
<dbReference type="InterPro" id="IPR012281">
    <property type="entry name" value="Phospholipid_synth_PlsX-like"/>
</dbReference>
<dbReference type="GO" id="GO:0006633">
    <property type="term" value="P:fatty acid biosynthetic process"/>
    <property type="evidence" value="ECO:0007669"/>
    <property type="project" value="UniProtKB-UniRule"/>
</dbReference>
<name>A0AA95EZ85_9BACL</name>
<evidence type="ECO:0000256" key="6">
    <source>
        <dbReference type="ARBA" id="ARBA00023209"/>
    </source>
</evidence>
<comment type="pathway">
    <text evidence="10">Lipid metabolism; phospholipid metabolism.</text>
</comment>
<dbReference type="PANTHER" id="PTHR30100">
    <property type="entry name" value="FATTY ACID/PHOSPHOLIPID SYNTHESIS PROTEIN PLSX"/>
    <property type="match status" value="1"/>
</dbReference>
<proteinExistence type="inferred from homology"/>
<keyword evidence="3 10" id="KW-0444">Lipid biosynthesis</keyword>
<evidence type="ECO:0000256" key="2">
    <source>
        <dbReference type="ARBA" id="ARBA00022490"/>
    </source>
</evidence>
<organism evidence="11 12">
    <name type="scientific">Candidatus Cohnella colombiensis</name>
    <dbReference type="NCBI Taxonomy" id="3121368"/>
    <lineage>
        <taxon>Bacteria</taxon>
        <taxon>Bacillati</taxon>
        <taxon>Bacillota</taxon>
        <taxon>Bacilli</taxon>
        <taxon>Bacillales</taxon>
        <taxon>Paenibacillaceae</taxon>
        <taxon>Cohnella</taxon>
    </lineage>
</organism>
<dbReference type="EMBL" id="CP119317">
    <property type="protein sequence ID" value="WEK56233.1"/>
    <property type="molecule type" value="Genomic_DNA"/>
</dbReference>
<evidence type="ECO:0000313" key="12">
    <source>
        <dbReference type="Proteomes" id="UP001178662"/>
    </source>
</evidence>
<keyword evidence="7 10" id="KW-1208">Phospholipid metabolism</keyword>
<dbReference type="NCBIfam" id="TIGR00182">
    <property type="entry name" value="plsX"/>
    <property type="match status" value="1"/>
</dbReference>
<reference evidence="11" key="1">
    <citation type="submission" date="2023-03" db="EMBL/GenBank/DDBJ databases">
        <title>Andean soil-derived lignocellulolytic bacterial consortium as a source of novel taxa and putative plastic-active enzymes.</title>
        <authorList>
            <person name="Diaz-Garcia L."/>
            <person name="Chuvochina M."/>
            <person name="Feuerriegel G."/>
            <person name="Bunk B."/>
            <person name="Sproer C."/>
            <person name="Streit W.R."/>
            <person name="Rodriguez L.M."/>
            <person name="Overmann J."/>
            <person name="Jimenez D.J."/>
        </authorList>
    </citation>
    <scope>NUCLEOTIDE SEQUENCE</scope>
    <source>
        <strain evidence="11">MAG 2441</strain>
    </source>
</reference>